<evidence type="ECO:0000313" key="4">
    <source>
        <dbReference type="EMBL" id="KRO26137.1"/>
    </source>
</evidence>
<keyword evidence="2 4" id="KW-0378">Hydrolase</keyword>
<feature type="domain" description="Isochorismatase-like" evidence="3">
    <location>
        <begin position="5"/>
        <end position="135"/>
    </location>
</feature>
<evidence type="ECO:0000256" key="2">
    <source>
        <dbReference type="ARBA" id="ARBA00022801"/>
    </source>
</evidence>
<dbReference type="Proteomes" id="UP000051249">
    <property type="component" value="Unassembled WGS sequence"/>
</dbReference>
<comment type="caution">
    <text evidence="4">The sequence shown here is derived from an EMBL/GenBank/DDBJ whole genome shotgun (WGS) entry which is preliminary data.</text>
</comment>
<dbReference type="GO" id="GO:0016787">
    <property type="term" value="F:hydrolase activity"/>
    <property type="evidence" value="ECO:0007669"/>
    <property type="project" value="UniProtKB-KW"/>
</dbReference>
<sequence>MSKQALVIIDLQNGLSHMADFDGVVQRVNQRIKDFRSKGLPIIYVQHQDEELVPNTTAWQFAPELDVPEDATVVAKIHPDSFYHTELQKVLDDLEVTDLEICGAQSDYCVDTTIRVAFDRGYKIRIGYDMHTTEDSKYMTALQMRDYFKDMWNGRFAEVYGG</sequence>
<keyword evidence="5" id="KW-1185">Reference proteome</keyword>
<gene>
    <name evidence="4" type="ORF">IV88_GL000597</name>
</gene>
<accession>A0A0R2NK43</accession>
<dbReference type="PANTHER" id="PTHR43540:SF14">
    <property type="entry name" value="ISOCHORISMATASE"/>
    <property type="match status" value="1"/>
</dbReference>
<dbReference type="Gene3D" id="3.40.50.850">
    <property type="entry name" value="Isochorismatase-like"/>
    <property type="match status" value="1"/>
</dbReference>
<reference evidence="4 5" key="1">
    <citation type="journal article" date="2015" name="Genome Announc.">
        <title>Expanding the biotechnology potential of lactobacilli through comparative genomics of 213 strains and associated genera.</title>
        <authorList>
            <person name="Sun Z."/>
            <person name="Harris H.M."/>
            <person name="McCann A."/>
            <person name="Guo C."/>
            <person name="Argimon S."/>
            <person name="Zhang W."/>
            <person name="Yang X."/>
            <person name="Jeffery I.B."/>
            <person name="Cooney J.C."/>
            <person name="Kagawa T.F."/>
            <person name="Liu W."/>
            <person name="Song Y."/>
            <person name="Salvetti E."/>
            <person name="Wrobel A."/>
            <person name="Rasinkangas P."/>
            <person name="Parkhill J."/>
            <person name="Rea M.C."/>
            <person name="O'Sullivan O."/>
            <person name="Ritari J."/>
            <person name="Douillard F.P."/>
            <person name="Paul Ross R."/>
            <person name="Yang R."/>
            <person name="Briner A.E."/>
            <person name="Felis G.E."/>
            <person name="de Vos W.M."/>
            <person name="Barrangou R."/>
            <person name="Klaenhammer T.R."/>
            <person name="Caufield P.W."/>
            <person name="Cui Y."/>
            <person name="Zhang H."/>
            <person name="O'Toole P.W."/>
        </authorList>
    </citation>
    <scope>NUCLEOTIDE SEQUENCE [LARGE SCALE GENOMIC DNA]</scope>
    <source>
        <strain evidence="4 5">DSM 23026</strain>
    </source>
</reference>
<dbReference type="CDD" id="cd01014">
    <property type="entry name" value="nicotinamidase_related"/>
    <property type="match status" value="1"/>
</dbReference>
<name>A0A0R2NK43_9LACO</name>
<dbReference type="PANTHER" id="PTHR43540">
    <property type="entry name" value="PEROXYUREIDOACRYLATE/UREIDOACRYLATE AMIDOHYDROLASE-RELATED"/>
    <property type="match status" value="1"/>
</dbReference>
<proteinExistence type="inferred from homology"/>
<dbReference type="Pfam" id="PF00857">
    <property type="entry name" value="Isochorismatase"/>
    <property type="match status" value="1"/>
</dbReference>
<dbReference type="SUPFAM" id="SSF52499">
    <property type="entry name" value="Isochorismatase-like hydrolases"/>
    <property type="match status" value="1"/>
</dbReference>
<dbReference type="AlphaFoldDB" id="A0A0R2NK43"/>
<evidence type="ECO:0000313" key="5">
    <source>
        <dbReference type="Proteomes" id="UP000051249"/>
    </source>
</evidence>
<comment type="similarity">
    <text evidence="1">Belongs to the isochorismatase family.</text>
</comment>
<dbReference type="InterPro" id="IPR000868">
    <property type="entry name" value="Isochorismatase-like_dom"/>
</dbReference>
<dbReference type="InterPro" id="IPR050272">
    <property type="entry name" value="Isochorismatase-like_hydrls"/>
</dbReference>
<protein>
    <submittedName>
        <fullName evidence="4">Isochorismatase hydrolase</fullName>
    </submittedName>
</protein>
<organism evidence="4 5">
    <name type="scientific">Pediococcus argentinicus</name>
    <dbReference type="NCBI Taxonomy" id="480391"/>
    <lineage>
        <taxon>Bacteria</taxon>
        <taxon>Bacillati</taxon>
        <taxon>Bacillota</taxon>
        <taxon>Bacilli</taxon>
        <taxon>Lactobacillales</taxon>
        <taxon>Lactobacillaceae</taxon>
        <taxon>Pediococcus</taxon>
    </lineage>
</organism>
<dbReference type="OrthoDB" id="9785724at2"/>
<dbReference type="InterPro" id="IPR036380">
    <property type="entry name" value="Isochorismatase-like_sf"/>
</dbReference>
<dbReference type="RefSeq" id="WP_057797719.1">
    <property type="nucleotide sequence ID" value="NZ_BJZZ01000002.1"/>
</dbReference>
<evidence type="ECO:0000256" key="1">
    <source>
        <dbReference type="ARBA" id="ARBA00006336"/>
    </source>
</evidence>
<dbReference type="EMBL" id="JQCQ01000002">
    <property type="protein sequence ID" value="KRO26137.1"/>
    <property type="molecule type" value="Genomic_DNA"/>
</dbReference>
<dbReference type="PATRIC" id="fig|480391.4.peg.604"/>
<evidence type="ECO:0000259" key="3">
    <source>
        <dbReference type="Pfam" id="PF00857"/>
    </source>
</evidence>